<feature type="compositionally biased region" description="Polar residues" evidence="1">
    <location>
        <begin position="232"/>
        <end position="243"/>
    </location>
</feature>
<protein>
    <submittedName>
        <fullName evidence="2">Uncharacterized protein</fullName>
    </submittedName>
</protein>
<feature type="compositionally biased region" description="Low complexity" evidence="1">
    <location>
        <begin position="259"/>
        <end position="274"/>
    </location>
</feature>
<dbReference type="AlphaFoldDB" id="A0A813NRU6"/>
<sequence>MTDRFEMDLVSDRTSSSSSKSRRSYSQRNVSTLQHELTKNRKMINVKTSTTTTTTTNFNRTISFKPLPVTNSPSIANVENTPVKIIPIKKLSFDFNASDTNSTVQERTNNTREVIEETPVKEDENPNDILPSDMMAREIQRLSVRLRSATPLYNVPVIDNQSSKPTTLHLSQVVNRVSRCNYVLRRFVREAQKYSPKPDEIRPSSQPIPSRPFTSIQSHEKGRRRLFVDSPKQISVSEQSNQHHPPITPRKASGVIKQLFSSPSSSLKRSLPSPNHSSTNQDKRQKLF</sequence>
<proteinExistence type="predicted"/>
<evidence type="ECO:0000313" key="3">
    <source>
        <dbReference type="Proteomes" id="UP000663852"/>
    </source>
</evidence>
<accession>A0A813NRU6</accession>
<name>A0A813NRU6_ADIRI</name>
<feature type="compositionally biased region" description="Low complexity" evidence="1">
    <location>
        <begin position="203"/>
        <end position="212"/>
    </location>
</feature>
<evidence type="ECO:0000256" key="1">
    <source>
        <dbReference type="SAM" id="MobiDB-lite"/>
    </source>
</evidence>
<reference evidence="2" key="1">
    <citation type="submission" date="2021-02" db="EMBL/GenBank/DDBJ databases">
        <authorList>
            <person name="Nowell W R."/>
        </authorList>
    </citation>
    <scope>NUCLEOTIDE SEQUENCE</scope>
</reference>
<dbReference type="Proteomes" id="UP000663852">
    <property type="component" value="Unassembled WGS sequence"/>
</dbReference>
<dbReference type="OrthoDB" id="10035260at2759"/>
<feature type="compositionally biased region" description="Basic and acidic residues" evidence="1">
    <location>
        <begin position="193"/>
        <end position="202"/>
    </location>
</feature>
<feature type="region of interest" description="Disordered" evidence="1">
    <location>
        <begin position="1"/>
        <end position="32"/>
    </location>
</feature>
<feature type="region of interest" description="Disordered" evidence="1">
    <location>
        <begin position="193"/>
        <end position="288"/>
    </location>
</feature>
<evidence type="ECO:0000313" key="2">
    <source>
        <dbReference type="EMBL" id="CAF0743673.1"/>
    </source>
</evidence>
<gene>
    <name evidence="2" type="ORF">EDS130_LOCUS1891</name>
</gene>
<dbReference type="EMBL" id="CAJNOJ010000004">
    <property type="protein sequence ID" value="CAF0743673.1"/>
    <property type="molecule type" value="Genomic_DNA"/>
</dbReference>
<feature type="compositionally biased region" description="Basic and acidic residues" evidence="1">
    <location>
        <begin position="1"/>
        <end position="11"/>
    </location>
</feature>
<organism evidence="2 3">
    <name type="scientific">Adineta ricciae</name>
    <name type="common">Rotifer</name>
    <dbReference type="NCBI Taxonomy" id="249248"/>
    <lineage>
        <taxon>Eukaryota</taxon>
        <taxon>Metazoa</taxon>
        <taxon>Spiralia</taxon>
        <taxon>Gnathifera</taxon>
        <taxon>Rotifera</taxon>
        <taxon>Eurotatoria</taxon>
        <taxon>Bdelloidea</taxon>
        <taxon>Adinetida</taxon>
        <taxon>Adinetidae</taxon>
        <taxon>Adineta</taxon>
    </lineage>
</organism>
<comment type="caution">
    <text evidence="2">The sequence shown here is derived from an EMBL/GenBank/DDBJ whole genome shotgun (WGS) entry which is preliminary data.</text>
</comment>